<dbReference type="AlphaFoldDB" id="A0A9Q1EGU6"/>
<comment type="caution">
    <text evidence="1">The sequence shown here is derived from an EMBL/GenBank/DDBJ whole genome shotgun (WGS) entry which is preliminary data.</text>
</comment>
<sequence length="101" mass="10669">MEKRSCLPRTQKHKAQGSANLISVGYRRVPARSGGCAAVFREGTRENGGSNACQGKQLEVAVHRGVIDHRRGTGRCISGRARAPCPYAAAAQDRAGTPAPV</sequence>
<dbReference type="Proteomes" id="UP001152622">
    <property type="component" value="Chromosome 18"/>
</dbReference>
<organism evidence="1 2">
    <name type="scientific">Synaphobranchus kaupii</name>
    <name type="common">Kaup's arrowtooth eel</name>
    <dbReference type="NCBI Taxonomy" id="118154"/>
    <lineage>
        <taxon>Eukaryota</taxon>
        <taxon>Metazoa</taxon>
        <taxon>Chordata</taxon>
        <taxon>Craniata</taxon>
        <taxon>Vertebrata</taxon>
        <taxon>Euteleostomi</taxon>
        <taxon>Actinopterygii</taxon>
        <taxon>Neopterygii</taxon>
        <taxon>Teleostei</taxon>
        <taxon>Anguilliformes</taxon>
        <taxon>Synaphobranchidae</taxon>
        <taxon>Synaphobranchus</taxon>
    </lineage>
</organism>
<dbReference type="EMBL" id="JAINUF010000018">
    <property type="protein sequence ID" value="KAJ8338561.1"/>
    <property type="molecule type" value="Genomic_DNA"/>
</dbReference>
<accession>A0A9Q1EGU6</accession>
<name>A0A9Q1EGU6_SYNKA</name>
<proteinExistence type="predicted"/>
<evidence type="ECO:0000313" key="2">
    <source>
        <dbReference type="Proteomes" id="UP001152622"/>
    </source>
</evidence>
<protein>
    <submittedName>
        <fullName evidence="1">Uncharacterized protein</fullName>
    </submittedName>
</protein>
<gene>
    <name evidence="1" type="ORF">SKAU_G00375270</name>
</gene>
<keyword evidence="2" id="KW-1185">Reference proteome</keyword>
<evidence type="ECO:0000313" key="1">
    <source>
        <dbReference type="EMBL" id="KAJ8338561.1"/>
    </source>
</evidence>
<reference evidence="1" key="1">
    <citation type="journal article" date="2023" name="Science">
        <title>Genome structures resolve the early diversification of teleost fishes.</title>
        <authorList>
            <person name="Parey E."/>
            <person name="Louis A."/>
            <person name="Montfort J."/>
            <person name="Bouchez O."/>
            <person name="Roques C."/>
            <person name="Iampietro C."/>
            <person name="Lluch J."/>
            <person name="Castinel A."/>
            <person name="Donnadieu C."/>
            <person name="Desvignes T."/>
            <person name="Floi Bucao C."/>
            <person name="Jouanno E."/>
            <person name="Wen M."/>
            <person name="Mejri S."/>
            <person name="Dirks R."/>
            <person name="Jansen H."/>
            <person name="Henkel C."/>
            <person name="Chen W.J."/>
            <person name="Zahm M."/>
            <person name="Cabau C."/>
            <person name="Klopp C."/>
            <person name="Thompson A.W."/>
            <person name="Robinson-Rechavi M."/>
            <person name="Braasch I."/>
            <person name="Lecointre G."/>
            <person name="Bobe J."/>
            <person name="Postlethwait J.H."/>
            <person name="Berthelot C."/>
            <person name="Roest Crollius H."/>
            <person name="Guiguen Y."/>
        </authorList>
    </citation>
    <scope>NUCLEOTIDE SEQUENCE</scope>
    <source>
        <strain evidence="1">WJC10195</strain>
    </source>
</reference>